<sequence>MFSFQISLLLTVSSLTSLLLAAHDYRHHTDGPINLEISDSGLKDENLDILEPEDFIDGYPVSQGAFWANMRVRKTIILFTYVMTFALQMAPLYVDAGQISAEDAKFVIAQGLYSSSSLYIALVAAVSFNQEGLIHSRAIIHLSVLTVLPIFLTISVFVATARGITPEWQYSTPLLVASKYLVFGLQTSGCLIAITTPRGPPLYFPQNTIYTSNTVPANNAVKSSVSGSNVASIFGSLFFSYITNVFMLGTSPVAIEISDLPILPADMRAAMNFIMLKKALNKATLRFPASPGLKLAFCLVQANWQVFLEIQILATIVVPIYYGPAFFIRKLLAHLEAHKEKEDLPLGLILALGLFFANALLAVVSSQLWSLASSTVRVRLIIQMNTLLYAKTLKRKDVVSSRSLDSTVLPNSGQGGFSSKSEVMTLMTTDVSRVSSLSRYMFSLTSSVFELLVGSYFLYSLLGISCFIGLGVVLMCLPVNHLAGKKLLVAQRQLMQARDERTSLTNEILGAIRMLKFMTWERSFESKLLKVREKELLHQMRSFSVEALWNSLGKAIPLVFALVSFWHFTVIRHEQLVPSIAFTAIVVFTEIQYAINQLPELLTSGLQSFVSLGRIEQYLGCAEVAPRPVDRSSNIIALRSAFVTWPQEQHNAIDSPPRFVLENITLDFPLGELSLICGKFGSGKTLLLLALLREADILSGDIISPLSPLDFVTSSDKSVPSEEWVVPRISAYVPQTAWLRNQSIKDNILFNLPFHADRYEKTLEACALLPDLAILEHGDESEIGEHGINLSGGQKARVSLARAVYSRASVLLLDDVLSAVDVHTAQHIYSNCLKGDLMRKRTVIMISHHVDLCGPGAKYVVSLDNGTVKYAGGWKSFYATLNVPHGLSENLGIEASLIDHTTDKKVTGSLQQELALDPPKGISVNQPKGLGEAERRATGHIHKDVWMTYFRACGATPFWVIFILALVLGAMGPVLENGWLKNWSASYSNDAPKGPIYYLGIYAIIIITDILIQTGRWFILYAGSIQASNILYGKLLNAVLFATIRFHDTVSRGRILNRFGKDFEAIDSQIAGDLGRSMIIFLSLAVTFATITIIGGPLFALVAVALGFISYKISRVYGQTARELRRLTSVTSSLLYAIYGETISGLDVIRAFGASTFFLLEMMRRVNTNMNPYYWSNGLNRWLSIRFAMFTGMFSGLVAVAVLLVPRVDASLAGFALTFASTLSLDLLYLVRRFVDVEQNLVAVERIKEYSEVPREGAEYISPRPPASWPSFGSISCQNLVVQYADGLPDVLRGLTFNIRAGEKIGVLGRTGSGKTTLALALFRFLEAKEGNVLIDGINIANIGLTDLRRGLTIIPQDPTIMSGTLHSALDVFEEYDDAEIFESLRRVHLLGSESDRSQERHDTDVFRNLDLHVSEFGKNFSTGERQLLCMARALLKRSKILVMDEATASVDNATDELITRTIREEFAESTIITIAHRLRTVANCDRVMVLDNGIIVEFDRPLSLLRDRSSKFYGFCQAAGKDEFDSLVRMIGNQEELGSELEYN</sequence>
<feature type="signal peptide" evidence="11">
    <location>
        <begin position="1"/>
        <end position="21"/>
    </location>
</feature>
<comment type="caution">
    <text evidence="14">The sequence shown here is derived from an EMBL/GenBank/DDBJ whole genome shotgun (WGS) entry which is preliminary data.</text>
</comment>
<dbReference type="Pfam" id="PF00664">
    <property type="entry name" value="ABC_membrane"/>
    <property type="match status" value="2"/>
</dbReference>
<organism evidence="14 15">
    <name type="scientific">Collybia nuda</name>
    <dbReference type="NCBI Taxonomy" id="64659"/>
    <lineage>
        <taxon>Eukaryota</taxon>
        <taxon>Fungi</taxon>
        <taxon>Dikarya</taxon>
        <taxon>Basidiomycota</taxon>
        <taxon>Agaricomycotina</taxon>
        <taxon>Agaricomycetes</taxon>
        <taxon>Agaricomycetidae</taxon>
        <taxon>Agaricales</taxon>
        <taxon>Tricholomatineae</taxon>
        <taxon>Clitocybaceae</taxon>
        <taxon>Collybia</taxon>
    </lineage>
</organism>
<dbReference type="CDD" id="cd18596">
    <property type="entry name" value="ABC_6TM_VMR1_D1_like"/>
    <property type="match status" value="1"/>
</dbReference>
<feature type="transmembrane region" description="Helical" evidence="10">
    <location>
        <begin position="995"/>
        <end position="1012"/>
    </location>
</feature>
<evidence type="ECO:0000256" key="6">
    <source>
        <dbReference type="ARBA" id="ARBA00022840"/>
    </source>
</evidence>
<feature type="transmembrane region" description="Helical" evidence="10">
    <location>
        <begin position="1134"/>
        <end position="1162"/>
    </location>
</feature>
<dbReference type="InterPro" id="IPR011527">
    <property type="entry name" value="ABC1_TM_dom"/>
</dbReference>
<proteinExistence type="predicted"/>
<feature type="transmembrane region" description="Helical" evidence="10">
    <location>
        <begin position="138"/>
        <end position="161"/>
    </location>
</feature>
<dbReference type="SUPFAM" id="SSF52540">
    <property type="entry name" value="P-loop containing nucleoside triphosphate hydrolases"/>
    <property type="match status" value="2"/>
</dbReference>
<dbReference type="Proteomes" id="UP000807353">
    <property type="component" value="Unassembled WGS sequence"/>
</dbReference>
<evidence type="ECO:0000313" key="14">
    <source>
        <dbReference type="EMBL" id="KAF9460036.1"/>
    </source>
</evidence>
<gene>
    <name evidence="14" type="ORF">BDZ94DRAFT_1300182</name>
</gene>
<keyword evidence="9" id="KW-0325">Glycoprotein</keyword>
<evidence type="ECO:0000259" key="13">
    <source>
        <dbReference type="PROSITE" id="PS50929"/>
    </source>
</evidence>
<dbReference type="Gene3D" id="1.20.1560.10">
    <property type="entry name" value="ABC transporter type 1, transmembrane domain"/>
    <property type="match status" value="2"/>
</dbReference>
<dbReference type="InterPro" id="IPR036640">
    <property type="entry name" value="ABC1_TM_sf"/>
</dbReference>
<dbReference type="PANTHER" id="PTHR24223">
    <property type="entry name" value="ATP-BINDING CASSETTE SUB-FAMILY C"/>
    <property type="match status" value="1"/>
</dbReference>
<feature type="domain" description="ABC transmembrane type-1" evidence="13">
    <location>
        <begin position="312"/>
        <end position="607"/>
    </location>
</feature>
<keyword evidence="4" id="KW-0677">Repeat</keyword>
<feature type="transmembrane region" description="Helical" evidence="10">
    <location>
        <begin position="1183"/>
        <end position="1205"/>
    </location>
</feature>
<evidence type="ECO:0000256" key="11">
    <source>
        <dbReference type="SAM" id="SignalP"/>
    </source>
</evidence>
<dbReference type="PROSITE" id="PS50929">
    <property type="entry name" value="ABC_TM1F"/>
    <property type="match status" value="2"/>
</dbReference>
<dbReference type="SUPFAM" id="SSF90123">
    <property type="entry name" value="ABC transporter transmembrane region"/>
    <property type="match status" value="2"/>
</dbReference>
<feature type="transmembrane region" description="Helical" evidence="10">
    <location>
        <begin position="956"/>
        <end position="975"/>
    </location>
</feature>
<evidence type="ECO:0000256" key="9">
    <source>
        <dbReference type="ARBA" id="ARBA00023180"/>
    </source>
</evidence>
<dbReference type="GO" id="GO:0000329">
    <property type="term" value="C:fungal-type vacuole membrane"/>
    <property type="evidence" value="ECO:0007669"/>
    <property type="project" value="TreeGrafter"/>
</dbReference>
<keyword evidence="15" id="KW-1185">Reference proteome</keyword>
<keyword evidence="7 10" id="KW-1133">Transmembrane helix</keyword>
<dbReference type="InterPro" id="IPR027417">
    <property type="entry name" value="P-loop_NTPase"/>
</dbReference>
<feature type="transmembrane region" description="Helical" evidence="10">
    <location>
        <begin position="238"/>
        <end position="262"/>
    </location>
</feature>
<dbReference type="FunFam" id="1.20.1560.10:FF:000013">
    <property type="entry name" value="ABC transporter C family member 2"/>
    <property type="match status" value="1"/>
</dbReference>
<evidence type="ECO:0000313" key="15">
    <source>
        <dbReference type="Proteomes" id="UP000807353"/>
    </source>
</evidence>
<evidence type="ECO:0000256" key="10">
    <source>
        <dbReference type="SAM" id="Phobius"/>
    </source>
</evidence>
<feature type="transmembrane region" description="Helical" evidence="10">
    <location>
        <begin position="106"/>
        <end position="126"/>
    </location>
</feature>
<feature type="chain" id="PRO_5040435144" evidence="11">
    <location>
        <begin position="22"/>
        <end position="1545"/>
    </location>
</feature>
<dbReference type="CDD" id="cd03244">
    <property type="entry name" value="ABCC_MRP_domain2"/>
    <property type="match status" value="1"/>
</dbReference>
<accession>A0A9P5Y2B7</accession>
<keyword evidence="3 10" id="KW-0812">Transmembrane</keyword>
<dbReference type="PANTHER" id="PTHR24223:SF353">
    <property type="entry name" value="ABC TRANSPORTER ATP-BINDING PROTEIN_PERMEASE VMR1-RELATED"/>
    <property type="match status" value="1"/>
</dbReference>
<evidence type="ECO:0000256" key="4">
    <source>
        <dbReference type="ARBA" id="ARBA00022737"/>
    </source>
</evidence>
<reference evidence="14" key="1">
    <citation type="submission" date="2020-11" db="EMBL/GenBank/DDBJ databases">
        <authorList>
            <consortium name="DOE Joint Genome Institute"/>
            <person name="Ahrendt S."/>
            <person name="Riley R."/>
            <person name="Andreopoulos W."/>
            <person name="Labutti K."/>
            <person name="Pangilinan J."/>
            <person name="Ruiz-Duenas F.J."/>
            <person name="Barrasa J.M."/>
            <person name="Sanchez-Garcia M."/>
            <person name="Camarero S."/>
            <person name="Miyauchi S."/>
            <person name="Serrano A."/>
            <person name="Linde D."/>
            <person name="Babiker R."/>
            <person name="Drula E."/>
            <person name="Ayuso-Fernandez I."/>
            <person name="Pacheco R."/>
            <person name="Padilla G."/>
            <person name="Ferreira P."/>
            <person name="Barriuso J."/>
            <person name="Kellner H."/>
            <person name="Castanera R."/>
            <person name="Alfaro M."/>
            <person name="Ramirez L."/>
            <person name="Pisabarro A.G."/>
            <person name="Kuo A."/>
            <person name="Tritt A."/>
            <person name="Lipzen A."/>
            <person name="He G."/>
            <person name="Yan M."/>
            <person name="Ng V."/>
            <person name="Cullen D."/>
            <person name="Martin F."/>
            <person name="Rosso M.-N."/>
            <person name="Henrissat B."/>
            <person name="Hibbett D."/>
            <person name="Martinez A.T."/>
            <person name="Grigoriev I.V."/>
        </authorList>
    </citation>
    <scope>NUCLEOTIDE SEQUENCE</scope>
    <source>
        <strain evidence="14">CBS 247.69</strain>
    </source>
</reference>
<keyword evidence="5" id="KW-0547">Nucleotide-binding</keyword>
<keyword evidence="11" id="KW-0732">Signal</keyword>
<feature type="domain" description="ABC transporter" evidence="12">
    <location>
        <begin position="638"/>
        <end position="890"/>
    </location>
</feature>
<dbReference type="PROSITE" id="PS50893">
    <property type="entry name" value="ABC_TRANSPORTER_2"/>
    <property type="match status" value="2"/>
</dbReference>
<dbReference type="InterPro" id="IPR050173">
    <property type="entry name" value="ABC_transporter_C-like"/>
</dbReference>
<evidence type="ECO:0000256" key="7">
    <source>
        <dbReference type="ARBA" id="ARBA00022989"/>
    </source>
</evidence>
<evidence type="ECO:0000256" key="1">
    <source>
        <dbReference type="ARBA" id="ARBA00004141"/>
    </source>
</evidence>
<name>A0A9P5Y2B7_9AGAR</name>
<evidence type="ECO:0000256" key="5">
    <source>
        <dbReference type="ARBA" id="ARBA00022741"/>
    </source>
</evidence>
<dbReference type="FunFam" id="3.40.50.300:FF:001354">
    <property type="entry name" value="ATP-binding cassette (ABC) transporter, putative"/>
    <property type="match status" value="1"/>
</dbReference>
<evidence type="ECO:0000256" key="3">
    <source>
        <dbReference type="ARBA" id="ARBA00022692"/>
    </source>
</evidence>
<comment type="subcellular location">
    <subcellularLocation>
        <location evidence="1">Membrane</location>
        <topology evidence="1">Multi-pass membrane protein</topology>
    </subcellularLocation>
</comment>
<feature type="transmembrane region" description="Helical" evidence="10">
    <location>
        <begin position="1211"/>
        <end position="1231"/>
    </location>
</feature>
<dbReference type="PROSITE" id="PS00211">
    <property type="entry name" value="ABC_TRANSPORTER_1"/>
    <property type="match status" value="1"/>
</dbReference>
<dbReference type="CDD" id="cd18604">
    <property type="entry name" value="ABC_6TM_VMR1_D2_like"/>
    <property type="match status" value="1"/>
</dbReference>
<feature type="transmembrane region" description="Helical" evidence="10">
    <location>
        <begin position="344"/>
        <end position="364"/>
    </location>
</feature>
<dbReference type="InterPro" id="IPR003593">
    <property type="entry name" value="AAA+_ATPase"/>
</dbReference>
<dbReference type="EMBL" id="MU150306">
    <property type="protein sequence ID" value="KAF9460036.1"/>
    <property type="molecule type" value="Genomic_DNA"/>
</dbReference>
<dbReference type="SMART" id="SM00382">
    <property type="entry name" value="AAA"/>
    <property type="match status" value="2"/>
</dbReference>
<keyword evidence="2" id="KW-0813">Transport</keyword>
<feature type="transmembrane region" description="Helical" evidence="10">
    <location>
        <begin position="456"/>
        <end position="477"/>
    </location>
</feature>
<evidence type="ECO:0000256" key="2">
    <source>
        <dbReference type="ARBA" id="ARBA00022448"/>
    </source>
</evidence>
<dbReference type="FunFam" id="3.40.50.300:FF:000825">
    <property type="entry name" value="ABC bile acid transporter"/>
    <property type="match status" value="1"/>
</dbReference>
<dbReference type="GO" id="GO:0016887">
    <property type="term" value="F:ATP hydrolysis activity"/>
    <property type="evidence" value="ECO:0007669"/>
    <property type="project" value="InterPro"/>
</dbReference>
<feature type="transmembrane region" description="Helical" evidence="10">
    <location>
        <begin position="310"/>
        <end position="332"/>
    </location>
</feature>
<dbReference type="Pfam" id="PF00005">
    <property type="entry name" value="ABC_tran"/>
    <property type="match status" value="2"/>
</dbReference>
<dbReference type="InterPro" id="IPR003439">
    <property type="entry name" value="ABC_transporter-like_ATP-bd"/>
</dbReference>
<protein>
    <submittedName>
        <fullName evidence="14">Multidrug resistance-associated ABC transporter</fullName>
    </submittedName>
</protein>
<keyword evidence="8 10" id="KW-0472">Membrane</keyword>
<dbReference type="InterPro" id="IPR017871">
    <property type="entry name" value="ABC_transporter-like_CS"/>
</dbReference>
<feature type="transmembrane region" description="Helical" evidence="10">
    <location>
        <begin position="76"/>
        <end position="94"/>
    </location>
</feature>
<feature type="transmembrane region" description="Helical" evidence="10">
    <location>
        <begin position="173"/>
        <end position="194"/>
    </location>
</feature>
<dbReference type="OrthoDB" id="6500128at2759"/>
<feature type="transmembrane region" description="Helical" evidence="10">
    <location>
        <begin position="1079"/>
        <end position="1109"/>
    </location>
</feature>
<dbReference type="GO" id="GO:0005524">
    <property type="term" value="F:ATP binding"/>
    <property type="evidence" value="ECO:0007669"/>
    <property type="project" value="UniProtKB-KW"/>
</dbReference>
<feature type="domain" description="ABC transporter" evidence="12">
    <location>
        <begin position="1275"/>
        <end position="1518"/>
    </location>
</feature>
<evidence type="ECO:0000256" key="8">
    <source>
        <dbReference type="ARBA" id="ARBA00023136"/>
    </source>
</evidence>
<dbReference type="Gene3D" id="3.40.50.300">
    <property type="entry name" value="P-loop containing nucleotide triphosphate hydrolases"/>
    <property type="match status" value="2"/>
</dbReference>
<keyword evidence="6" id="KW-0067">ATP-binding</keyword>
<dbReference type="CDD" id="cd03250">
    <property type="entry name" value="ABCC_MRP_domain1"/>
    <property type="match status" value="1"/>
</dbReference>
<evidence type="ECO:0000259" key="12">
    <source>
        <dbReference type="PROSITE" id="PS50893"/>
    </source>
</evidence>
<feature type="domain" description="ABC transmembrane type-1" evidence="13">
    <location>
        <begin position="960"/>
        <end position="1239"/>
    </location>
</feature>
<dbReference type="GO" id="GO:0140359">
    <property type="term" value="F:ABC-type transporter activity"/>
    <property type="evidence" value="ECO:0007669"/>
    <property type="project" value="InterPro"/>
</dbReference>